<dbReference type="GO" id="GO:1990362">
    <property type="term" value="F:butanol dehydrogenase (NAD+) activity"/>
    <property type="evidence" value="ECO:0007669"/>
    <property type="project" value="InterPro"/>
</dbReference>
<dbReference type="Pfam" id="PF25137">
    <property type="entry name" value="ADH_Fe_C"/>
    <property type="match status" value="1"/>
</dbReference>
<sequence length="383" mass="41810">MNNFSYQNTTEIHFGQGQIAAIANSIPKDKKILVTYGGGSIKGNGVYDQVVAALSEHNWDEFSGIEPNPQYDTLMKAVERIRAEGFDYLLAVGGGSVVDGTKFIAAAVSYQGEEEWDILAKQGKIESALPLGCIMTLPATGSETNIGAVVTRGKEKLAFMHPSVRPQFAVLDPQTTLSLSERQTSNGVVDAFIHVMEQYLTYPANAKIQDRFAEGILLTLVEEGPKLMTDLQDIEARTNVMWAATQALSGLIGVGVPQDWATHMIGHELTGNFGVDHGRSLTIILPAIMQVCRAEKKAKLLQYGERVWNITEGSDDARIDAIITRTKQFFIDMNTPVSLSEIDLTQADIDTAMASLEAHGMTKLGENGSIDLERSRQIYQTAL</sequence>
<protein>
    <submittedName>
        <fullName evidence="6">Iron-containing alcohol dehydrogenase</fullName>
    </submittedName>
</protein>
<feature type="domain" description="Alcohol dehydrogenase iron-type/glycerol dehydrogenase GldA" evidence="4">
    <location>
        <begin position="10"/>
        <end position="173"/>
    </location>
</feature>
<feature type="domain" description="Fe-containing alcohol dehydrogenase-like C-terminal" evidence="5">
    <location>
        <begin position="187"/>
        <end position="353"/>
    </location>
</feature>
<evidence type="ECO:0000313" key="7">
    <source>
        <dbReference type="Proteomes" id="UP000348942"/>
    </source>
</evidence>
<name>A0A5Q0TDZ7_9VIBR</name>
<comment type="cofactor">
    <cofactor evidence="1">
        <name>Fe cation</name>
        <dbReference type="ChEBI" id="CHEBI:24875"/>
    </cofactor>
</comment>
<dbReference type="GO" id="GO:0008106">
    <property type="term" value="F:alcohol dehydrogenase (NADP+) activity"/>
    <property type="evidence" value="ECO:0007669"/>
    <property type="project" value="TreeGrafter"/>
</dbReference>
<dbReference type="GO" id="GO:0005829">
    <property type="term" value="C:cytosol"/>
    <property type="evidence" value="ECO:0007669"/>
    <property type="project" value="TreeGrafter"/>
</dbReference>
<dbReference type="PANTHER" id="PTHR43633:SF1">
    <property type="entry name" value="ALCOHOL DEHYDROGENASE YQHD"/>
    <property type="match status" value="1"/>
</dbReference>
<dbReference type="InterPro" id="IPR001670">
    <property type="entry name" value="ADH_Fe/GldA"/>
</dbReference>
<gene>
    <name evidence="6" type="ORF">GFB47_07950</name>
</gene>
<dbReference type="Gene3D" id="3.40.50.1970">
    <property type="match status" value="1"/>
</dbReference>
<dbReference type="GO" id="GO:1990002">
    <property type="term" value="F:methylglyoxal reductase (NADPH) (acetol producing) activity"/>
    <property type="evidence" value="ECO:0007669"/>
    <property type="project" value="TreeGrafter"/>
</dbReference>
<dbReference type="SUPFAM" id="SSF56796">
    <property type="entry name" value="Dehydroquinate synthase-like"/>
    <property type="match status" value="1"/>
</dbReference>
<dbReference type="AlphaFoldDB" id="A0A5Q0TDZ7"/>
<dbReference type="InterPro" id="IPR056798">
    <property type="entry name" value="ADH_Fe_C"/>
</dbReference>
<dbReference type="Gene3D" id="1.20.1090.10">
    <property type="entry name" value="Dehydroquinate synthase-like - alpha domain"/>
    <property type="match status" value="1"/>
</dbReference>
<dbReference type="CDD" id="cd08187">
    <property type="entry name" value="BDH"/>
    <property type="match status" value="1"/>
</dbReference>
<keyword evidence="7" id="KW-1185">Reference proteome</keyword>
<reference evidence="6 7" key="1">
    <citation type="submission" date="2019-10" db="EMBL/GenBank/DDBJ databases">
        <title>Vibrio sp. nov., isolated from Coralline algae surface.</title>
        <authorList>
            <person name="Geng Y."/>
            <person name="Zhang X."/>
        </authorList>
    </citation>
    <scope>NUCLEOTIDE SEQUENCE [LARGE SCALE GENOMIC DNA]</scope>
    <source>
        <strain evidence="6 7">SM1977</strain>
    </source>
</reference>
<proteinExistence type="inferred from homology"/>
<evidence type="ECO:0000259" key="4">
    <source>
        <dbReference type="Pfam" id="PF00465"/>
    </source>
</evidence>
<dbReference type="RefSeq" id="WP_153447506.1">
    <property type="nucleotide sequence ID" value="NZ_CP045699.1"/>
</dbReference>
<dbReference type="Proteomes" id="UP000348942">
    <property type="component" value="Chromosome 1"/>
</dbReference>
<dbReference type="Pfam" id="PF00465">
    <property type="entry name" value="Fe-ADH"/>
    <property type="match status" value="1"/>
</dbReference>
<dbReference type="GO" id="GO:0046872">
    <property type="term" value="F:metal ion binding"/>
    <property type="evidence" value="ECO:0007669"/>
    <property type="project" value="InterPro"/>
</dbReference>
<evidence type="ECO:0000313" key="6">
    <source>
        <dbReference type="EMBL" id="QGA65358.1"/>
    </source>
</evidence>
<evidence type="ECO:0000256" key="1">
    <source>
        <dbReference type="ARBA" id="ARBA00001962"/>
    </source>
</evidence>
<dbReference type="FunFam" id="3.40.50.1970:FF:000003">
    <property type="entry name" value="Alcohol dehydrogenase, iron-containing"/>
    <property type="match status" value="1"/>
</dbReference>
<comment type="similarity">
    <text evidence="2">Belongs to the iron-containing alcohol dehydrogenase family.</text>
</comment>
<accession>A0A5Q0TDZ7</accession>
<keyword evidence="3" id="KW-0560">Oxidoreductase</keyword>
<evidence type="ECO:0000256" key="2">
    <source>
        <dbReference type="ARBA" id="ARBA00007358"/>
    </source>
</evidence>
<evidence type="ECO:0000259" key="5">
    <source>
        <dbReference type="Pfam" id="PF25137"/>
    </source>
</evidence>
<dbReference type="InterPro" id="IPR044731">
    <property type="entry name" value="BDH-like"/>
</dbReference>
<evidence type="ECO:0000256" key="3">
    <source>
        <dbReference type="ARBA" id="ARBA00023002"/>
    </source>
</evidence>
<dbReference type="EMBL" id="CP045699">
    <property type="protein sequence ID" value="QGA65358.1"/>
    <property type="molecule type" value="Genomic_DNA"/>
</dbReference>
<organism evidence="6 7">
    <name type="scientific">Vibrio algicola</name>
    <dbReference type="NCBI Taxonomy" id="2662262"/>
    <lineage>
        <taxon>Bacteria</taxon>
        <taxon>Pseudomonadati</taxon>
        <taxon>Pseudomonadota</taxon>
        <taxon>Gammaproteobacteria</taxon>
        <taxon>Vibrionales</taxon>
        <taxon>Vibrionaceae</taxon>
        <taxon>Vibrio</taxon>
    </lineage>
</organism>
<dbReference type="PANTHER" id="PTHR43633">
    <property type="entry name" value="ALCOHOL DEHYDROGENASE YQHD"/>
    <property type="match status" value="1"/>
</dbReference>